<dbReference type="EMBL" id="VAHF01000003">
    <property type="protein sequence ID" value="TXG65811.1"/>
    <property type="molecule type" value="Genomic_DNA"/>
</dbReference>
<protein>
    <submittedName>
        <fullName evidence="2">Uncharacterized protein</fullName>
    </submittedName>
</protein>
<dbReference type="AlphaFoldDB" id="A0A5C7I9J9"/>
<reference evidence="3" key="1">
    <citation type="journal article" date="2019" name="Gigascience">
        <title>De novo genome assembly of the endangered Acer yangbiense, a plant species with extremely small populations endemic to Yunnan Province, China.</title>
        <authorList>
            <person name="Yang J."/>
            <person name="Wariss H.M."/>
            <person name="Tao L."/>
            <person name="Zhang R."/>
            <person name="Yun Q."/>
            <person name="Hollingsworth P."/>
            <person name="Dao Z."/>
            <person name="Luo G."/>
            <person name="Guo H."/>
            <person name="Ma Y."/>
            <person name="Sun W."/>
        </authorList>
    </citation>
    <scope>NUCLEOTIDE SEQUENCE [LARGE SCALE GENOMIC DNA]</scope>
    <source>
        <strain evidence="3">cv. Malutang</strain>
    </source>
</reference>
<accession>A0A5C7I9J9</accession>
<sequence length="120" mass="13482">MCHSGKVSLSLTLHFLLLSHLFLPSSHFKQRLRIRHTRNFKNEECIDFTEIRPFACLPRCSSVQMQNEGSNGGHSCEQDLEKQGKSQEGLSVVGSGALALDRRLATQFLLSPEMSEPIIQ</sequence>
<dbReference type="Proteomes" id="UP000323000">
    <property type="component" value="Chromosome 3"/>
</dbReference>
<proteinExistence type="predicted"/>
<evidence type="ECO:0000313" key="2">
    <source>
        <dbReference type="EMBL" id="TXG65811.1"/>
    </source>
</evidence>
<gene>
    <name evidence="2" type="ORF">EZV62_007086</name>
</gene>
<feature type="chain" id="PRO_5022680467" evidence="1">
    <location>
        <begin position="29"/>
        <end position="120"/>
    </location>
</feature>
<feature type="signal peptide" evidence="1">
    <location>
        <begin position="1"/>
        <end position="28"/>
    </location>
</feature>
<organism evidence="2 3">
    <name type="scientific">Acer yangbiense</name>
    <dbReference type="NCBI Taxonomy" id="1000413"/>
    <lineage>
        <taxon>Eukaryota</taxon>
        <taxon>Viridiplantae</taxon>
        <taxon>Streptophyta</taxon>
        <taxon>Embryophyta</taxon>
        <taxon>Tracheophyta</taxon>
        <taxon>Spermatophyta</taxon>
        <taxon>Magnoliopsida</taxon>
        <taxon>eudicotyledons</taxon>
        <taxon>Gunneridae</taxon>
        <taxon>Pentapetalae</taxon>
        <taxon>rosids</taxon>
        <taxon>malvids</taxon>
        <taxon>Sapindales</taxon>
        <taxon>Sapindaceae</taxon>
        <taxon>Hippocastanoideae</taxon>
        <taxon>Acereae</taxon>
        <taxon>Acer</taxon>
    </lineage>
</organism>
<keyword evidence="1" id="KW-0732">Signal</keyword>
<name>A0A5C7I9J9_9ROSI</name>
<comment type="caution">
    <text evidence="2">The sequence shown here is derived from an EMBL/GenBank/DDBJ whole genome shotgun (WGS) entry which is preliminary data.</text>
</comment>
<dbReference type="OrthoDB" id="1909482at2759"/>
<evidence type="ECO:0000256" key="1">
    <source>
        <dbReference type="SAM" id="SignalP"/>
    </source>
</evidence>
<keyword evidence="3" id="KW-1185">Reference proteome</keyword>
<evidence type="ECO:0000313" key="3">
    <source>
        <dbReference type="Proteomes" id="UP000323000"/>
    </source>
</evidence>